<evidence type="ECO:0008006" key="3">
    <source>
        <dbReference type="Google" id="ProtNLM"/>
    </source>
</evidence>
<dbReference type="AlphaFoldDB" id="A0A0H3GCX1"/>
<evidence type="ECO:0000313" key="2">
    <source>
        <dbReference type="Proteomes" id="UP000001288"/>
    </source>
</evidence>
<protein>
    <recommendedName>
        <fullName evidence="3">Toxin B</fullName>
    </recommendedName>
</protein>
<proteinExistence type="predicted"/>
<name>A0A0H3GCX1_LISM4</name>
<accession>A0A0H3GCX1</accession>
<dbReference type="Proteomes" id="UP000001288">
    <property type="component" value="Chromosome"/>
</dbReference>
<gene>
    <name evidence="1" type="ordered locus">LMRG_02847</name>
</gene>
<sequence length="104" mass="11953">MAKEIKVNPDFLKKVESNVTNYIDAQKEVSVELLAVRTNLASNFSGIACDEIKNYITELMNDLEKEFGVFITRNHEKVKALRESYKELDGQLGQTFNYGMERTK</sequence>
<evidence type="ECO:0000313" key="1">
    <source>
        <dbReference type="EMBL" id="AEO05088.1"/>
    </source>
</evidence>
<dbReference type="EMBL" id="CP002002">
    <property type="protein sequence ID" value="AEO05088.1"/>
    <property type="molecule type" value="Genomic_DNA"/>
</dbReference>
<organism evidence="1 2">
    <name type="scientific">Listeria monocytogenes serotype 1/2a (strain 10403S)</name>
    <dbReference type="NCBI Taxonomy" id="393133"/>
    <lineage>
        <taxon>Bacteria</taxon>
        <taxon>Bacillati</taxon>
        <taxon>Bacillota</taxon>
        <taxon>Bacilli</taxon>
        <taxon>Bacillales</taxon>
        <taxon>Listeriaceae</taxon>
        <taxon>Listeria</taxon>
    </lineage>
</organism>
<dbReference type="RefSeq" id="WP_003734176.1">
    <property type="nucleotide sequence ID" value="NC_017544.1"/>
</dbReference>
<dbReference type="KEGG" id="lmt:LMRG_02847"/>
<dbReference type="HOGENOM" id="CLU_2246709_0_0_9"/>
<reference evidence="2" key="1">
    <citation type="submission" date="2010-04" db="EMBL/GenBank/DDBJ databases">
        <title>The genome sequence of Listeria monocytogenes strain 10403S.</title>
        <authorList>
            <consortium name="The Broad Institute Genome Sequencing Platform"/>
            <consortium name="The Broad Institute Genome Sequencing Center for Infectious Disease"/>
            <person name="Borowsky M."/>
            <person name="Borodovsky M."/>
            <person name="Young S.K."/>
            <person name="Zeng Q."/>
            <person name="Koehrsen M."/>
            <person name="Fitzgerald M."/>
            <person name="Wiedmann M."/>
            <person name="Swaminathan B."/>
            <person name="Lauer P."/>
            <person name="Portnoy D."/>
            <person name="Cossart P."/>
            <person name="Buchrieser C."/>
            <person name="Higgins D."/>
            <person name="Abouelleil A."/>
            <person name="Alvarado L."/>
            <person name="Arachchi H.M."/>
            <person name="Berlin A."/>
            <person name="Borenstein D."/>
            <person name="Brown A."/>
            <person name="Chapman S.B."/>
            <person name="Chen Z."/>
            <person name="Dunbar C.D."/>
            <person name="Engels R."/>
            <person name="Freedman E."/>
            <person name="Gearin G."/>
            <person name="Gellesch M."/>
            <person name="Goldberg J."/>
            <person name="Griggs A."/>
            <person name="Gujja S."/>
            <person name="Heilman E."/>
            <person name="Heiman D."/>
            <person name="Howarth C."/>
            <person name="Jen D."/>
            <person name="Larson L."/>
            <person name="Lui A."/>
            <person name="MacDonald J."/>
            <person name="Mehta T."/>
            <person name="Montmayeur A."/>
            <person name="Neiman D."/>
            <person name="Park D."/>
            <person name="Pearson M."/>
            <person name="Priest M."/>
            <person name="Richards J."/>
            <person name="Roberts A."/>
            <person name="Saif S."/>
            <person name="Shea T."/>
            <person name="Shenoy N."/>
            <person name="Sisk P."/>
            <person name="Stolte C."/>
            <person name="Sykes S."/>
            <person name="Walk T."/>
            <person name="White J."/>
            <person name="Yandava C."/>
            <person name="Haas B."/>
            <person name="Nusbaum C."/>
            <person name="Birren B."/>
        </authorList>
    </citation>
    <scope>NUCLEOTIDE SEQUENCE [LARGE SCALE GENOMIC DNA]</scope>
    <source>
        <strain evidence="2">10403S</strain>
    </source>
</reference>